<feature type="compositionally biased region" description="Low complexity" evidence="1">
    <location>
        <begin position="248"/>
        <end position="258"/>
    </location>
</feature>
<dbReference type="OrthoDB" id="68437at2759"/>
<dbReference type="STRING" id="7574.A0A1S3HYB4"/>
<sequence>MDNHDNNHNHHSKYQKKAYLHCQPHWEQPVTEQLDKAVVYLVKAITFAKENPRYHFLVYNASVLYWQFCRPFLKPNYRRYLAQSLHQVVKALDDIDDKDFEWRAQLMIALIECHIDAGRQSDASMVASAAATFIRQNVPGLFKEFFGLAIKHQLVETVKFHKDIKASPELSIYYRIIRLKMNVENKDPDVDAPLELRKILSLCMGKDDRLISADTKSGKRPITPKKDREDSGGSDIADVDEEPDRRPSMAVSMSPAPSQDFLAPHPTSGHRRHSVAVTSLGSLPEHLTMHESHSLSYLGSLINSPEPRSPKSRSGTARAQTPTSLKMLSADSPEKPYLLLELARLCLELHQSDLAEQCVEHMKSCIAKDQGFYLETEFVECDLMVKKLGDKQETYQKAAVDVRLQAIKRCEEALMNALRLGNPNVIQAGCVTQWNLCLPLLQANLRQHVRKPLTLVATSLEDIQSLLVLLRCQIHTELAKCEEDEEQIEVAMEHLRKALSLDDGNIYKERLEVTLHRLQLRAELYKQPERPEDQAAMIIEQARKSETGTIRMKRSLLVRAGQALAPDAFLLVLDSESETKEVTESKGVLTVFKKLAGKANNFTHCVKKASGHLKRLGDENDRERARLWGDLAKVARKQEVWDVCRVASRFCLLYDDGRWKIVEEVESPRKPRSKSEAKAVAEGQDETGGDATPQPPKTPVSRPTSQPAEAGSLLYDRDLVRMLAEVNFIMGEALIHLLRTEHVELGDKPIPPEDKSKRPKGYVPKKPEEDEDWIAYCDWIKELSKDGTDHFLKAVQHGIQLKEPWIVCSAAAYVWNYNNHRLTQNRHNEVVEDLQTVLDGLKKIGHDSETILLVYICCALAYGLIQPWLPPPPPKEAVLPPQPQIPKSADEGGKKSAKKARPPPPAAAVAAAKGKPIPQVNISPDAAPDLKKAMEVIQYAMDVTKGNVAADIVPVAVRYPMIQLWVQIKQLQQQAIPKTLGTDDESSMEGQKPMTRAQVALEMLSLSTNGIYEFKDATPLAEVVGMVEACKWPDRLIELVIWTRLALLAHEIKDHKHVIKCAKKALAFEKMGTQPKGRKLDMHKYMLEQEMLAYASSILGQSYIENMVGKNSIRREAMNCFFLSARFARNANNYDLALIAAKHYWNASLPLVSQPIERELIKEPLSSILQCLSVTSGDRGKERERQEMEMEKEKRVCN</sequence>
<evidence type="ECO:0000256" key="1">
    <source>
        <dbReference type="SAM" id="MobiDB-lite"/>
    </source>
</evidence>
<dbReference type="PANTHER" id="PTHR15977">
    <property type="entry name" value="CILIA- AND FLAGELLA-ASSOCIATED PROTEIN 46"/>
    <property type="match status" value="1"/>
</dbReference>
<feature type="region of interest" description="Disordered" evidence="1">
    <location>
        <begin position="213"/>
        <end position="274"/>
    </location>
</feature>
<feature type="region of interest" description="Disordered" evidence="1">
    <location>
        <begin position="299"/>
        <end position="324"/>
    </location>
</feature>
<gene>
    <name evidence="3" type="primary">LOC106158973</name>
</gene>
<feature type="region of interest" description="Disordered" evidence="1">
    <location>
        <begin position="666"/>
        <end position="708"/>
    </location>
</feature>
<evidence type="ECO:0000313" key="3">
    <source>
        <dbReference type="RefSeq" id="XP_013390561.2"/>
    </source>
</evidence>
<dbReference type="KEGG" id="lak:106158973"/>
<dbReference type="Proteomes" id="UP000085678">
    <property type="component" value="Unplaced"/>
</dbReference>
<dbReference type="GO" id="GO:0060294">
    <property type="term" value="P:cilium movement involved in cell motility"/>
    <property type="evidence" value="ECO:0007669"/>
    <property type="project" value="InterPro"/>
</dbReference>
<reference evidence="3" key="1">
    <citation type="submission" date="2025-08" db="UniProtKB">
        <authorList>
            <consortium name="RefSeq"/>
        </authorList>
    </citation>
    <scope>IDENTIFICATION</scope>
    <source>
        <tissue evidence="3">Gonads</tissue>
    </source>
</reference>
<dbReference type="GeneID" id="106158973"/>
<evidence type="ECO:0000313" key="2">
    <source>
        <dbReference type="Proteomes" id="UP000085678"/>
    </source>
</evidence>
<dbReference type="AlphaFoldDB" id="A0A1S3HYB4"/>
<keyword evidence="2" id="KW-1185">Reference proteome</keyword>
<dbReference type="GO" id="GO:0035082">
    <property type="term" value="P:axoneme assembly"/>
    <property type="evidence" value="ECO:0007669"/>
    <property type="project" value="InterPro"/>
</dbReference>
<feature type="compositionally biased region" description="Basic and acidic residues" evidence="1">
    <location>
        <begin position="666"/>
        <end position="679"/>
    </location>
</feature>
<feature type="compositionally biased region" description="Polar residues" evidence="1">
    <location>
        <begin position="312"/>
        <end position="324"/>
    </location>
</feature>
<protein>
    <submittedName>
        <fullName evidence="3">Cilia- and flagella-associated protein 46-like</fullName>
    </submittedName>
</protein>
<feature type="region of interest" description="Disordered" evidence="1">
    <location>
        <begin position="875"/>
        <end position="913"/>
    </location>
</feature>
<feature type="compositionally biased region" description="Basic and acidic residues" evidence="1">
    <location>
        <begin position="746"/>
        <end position="756"/>
    </location>
</feature>
<dbReference type="InterPro" id="IPR039586">
    <property type="entry name" value="CFAP46"/>
</dbReference>
<feature type="region of interest" description="Disordered" evidence="1">
    <location>
        <begin position="746"/>
        <end position="766"/>
    </location>
</feature>
<organism evidence="2 3">
    <name type="scientific">Lingula anatina</name>
    <name type="common">Brachiopod</name>
    <name type="synonym">Lingula unguis</name>
    <dbReference type="NCBI Taxonomy" id="7574"/>
    <lineage>
        <taxon>Eukaryota</taxon>
        <taxon>Metazoa</taxon>
        <taxon>Spiralia</taxon>
        <taxon>Lophotrochozoa</taxon>
        <taxon>Brachiopoda</taxon>
        <taxon>Linguliformea</taxon>
        <taxon>Lingulata</taxon>
        <taxon>Lingulida</taxon>
        <taxon>Linguloidea</taxon>
        <taxon>Lingulidae</taxon>
        <taxon>Lingula</taxon>
    </lineage>
</organism>
<dbReference type="RefSeq" id="XP_013390561.2">
    <property type="nucleotide sequence ID" value="XM_013535107.2"/>
</dbReference>
<proteinExistence type="predicted"/>
<feature type="region of interest" description="Disordered" evidence="1">
    <location>
        <begin position="1179"/>
        <end position="1198"/>
    </location>
</feature>
<dbReference type="PANTHER" id="PTHR15977:SF15">
    <property type="entry name" value="CILIA- AND FLAGELLA-ASSOCIATED PROTEIN 46"/>
    <property type="match status" value="1"/>
</dbReference>
<name>A0A1S3HYB4_LINAN</name>
<dbReference type="InParanoid" id="A0A1S3HYB4"/>
<accession>A0A1S3HYB4</accession>
<feature type="compositionally biased region" description="Pro residues" evidence="1">
    <location>
        <begin position="875"/>
        <end position="884"/>
    </location>
</feature>